<organism evidence="12 13">
    <name type="scientific">Microbacterium aoyamense</name>
    <dbReference type="NCBI Taxonomy" id="344166"/>
    <lineage>
        <taxon>Bacteria</taxon>
        <taxon>Bacillati</taxon>
        <taxon>Actinomycetota</taxon>
        <taxon>Actinomycetes</taxon>
        <taxon>Micrococcales</taxon>
        <taxon>Microbacteriaceae</taxon>
        <taxon>Microbacterium</taxon>
    </lineage>
</organism>
<dbReference type="Pfam" id="PF02653">
    <property type="entry name" value="BPD_transp_2"/>
    <property type="match status" value="1"/>
</dbReference>
<comment type="caution">
    <text evidence="12">The sequence shown here is derived from an EMBL/GenBank/DDBJ whole genome shotgun (WGS) entry which is preliminary data.</text>
</comment>
<keyword evidence="3" id="KW-1003">Cell membrane</keyword>
<accession>A0ABN2PBZ1</accession>
<feature type="transmembrane region" description="Helical" evidence="10">
    <location>
        <begin position="187"/>
        <end position="206"/>
    </location>
</feature>
<dbReference type="InterPro" id="IPR043428">
    <property type="entry name" value="LivM-like"/>
</dbReference>
<keyword evidence="6" id="KW-0067">ATP-binding</keyword>
<feature type="transmembrane region" description="Helical" evidence="10">
    <location>
        <begin position="138"/>
        <end position="156"/>
    </location>
</feature>
<evidence type="ECO:0000313" key="13">
    <source>
        <dbReference type="Proteomes" id="UP001501343"/>
    </source>
</evidence>
<dbReference type="InterPro" id="IPR051120">
    <property type="entry name" value="ABC_AA/LPS_Transport"/>
</dbReference>
<evidence type="ECO:0000313" key="12">
    <source>
        <dbReference type="EMBL" id="GAA1917712.1"/>
    </source>
</evidence>
<keyword evidence="4 10" id="KW-0812">Transmembrane</keyword>
<keyword evidence="7 10" id="KW-1133">Transmembrane helix</keyword>
<name>A0ABN2PBZ1_9MICO</name>
<dbReference type="InterPro" id="IPR027417">
    <property type="entry name" value="P-loop_NTPase"/>
</dbReference>
<keyword evidence="13" id="KW-1185">Reference proteome</keyword>
<dbReference type="CDD" id="cd06581">
    <property type="entry name" value="TM_PBP1_LivM_like"/>
    <property type="match status" value="1"/>
</dbReference>
<keyword evidence="8 10" id="KW-0472">Membrane</keyword>
<evidence type="ECO:0000256" key="8">
    <source>
        <dbReference type="ARBA" id="ARBA00023136"/>
    </source>
</evidence>
<dbReference type="RefSeq" id="WP_248145631.1">
    <property type="nucleotide sequence ID" value="NZ_BAAAOF010000002.1"/>
</dbReference>
<protein>
    <recommendedName>
        <fullName evidence="11">ABC transporter domain-containing protein</fullName>
    </recommendedName>
</protein>
<feature type="transmembrane region" description="Helical" evidence="10">
    <location>
        <begin position="105"/>
        <end position="131"/>
    </location>
</feature>
<evidence type="ECO:0000256" key="1">
    <source>
        <dbReference type="ARBA" id="ARBA00004651"/>
    </source>
</evidence>
<evidence type="ECO:0000256" key="9">
    <source>
        <dbReference type="SAM" id="MobiDB-lite"/>
    </source>
</evidence>
<dbReference type="InterPro" id="IPR001851">
    <property type="entry name" value="ABC_transp_permease"/>
</dbReference>
<feature type="region of interest" description="Disordered" evidence="9">
    <location>
        <begin position="1"/>
        <end position="21"/>
    </location>
</feature>
<evidence type="ECO:0000256" key="4">
    <source>
        <dbReference type="ARBA" id="ARBA00022692"/>
    </source>
</evidence>
<feature type="transmembrane region" description="Helical" evidence="10">
    <location>
        <begin position="27"/>
        <end position="53"/>
    </location>
</feature>
<dbReference type="PROSITE" id="PS50893">
    <property type="entry name" value="ABC_TRANSPORTER_2"/>
    <property type="match status" value="1"/>
</dbReference>
<dbReference type="Pfam" id="PF00005">
    <property type="entry name" value="ABC_tran"/>
    <property type="match status" value="1"/>
</dbReference>
<evidence type="ECO:0000259" key="11">
    <source>
        <dbReference type="PROSITE" id="PS50893"/>
    </source>
</evidence>
<dbReference type="InterPro" id="IPR003593">
    <property type="entry name" value="AAA+_ATPase"/>
</dbReference>
<dbReference type="Proteomes" id="UP001501343">
    <property type="component" value="Unassembled WGS sequence"/>
</dbReference>
<evidence type="ECO:0000256" key="10">
    <source>
        <dbReference type="SAM" id="Phobius"/>
    </source>
</evidence>
<dbReference type="SUPFAM" id="SSF52540">
    <property type="entry name" value="P-loop containing nucleoside triphosphate hydrolases"/>
    <property type="match status" value="1"/>
</dbReference>
<feature type="domain" description="ABC transporter" evidence="11">
    <location>
        <begin position="374"/>
        <end position="601"/>
    </location>
</feature>
<sequence>MSRVDLHTTTTSAVGPGSPRSDVNRPWAPWVIAAATLVVVLALGYTLPAYWLLISTSVLVAMMSLLGLGIVTGTAGMIALCQLSFAAIGGWVLDFLMTQTGLYDALGGMAFIVAMLVGGVAAAVLGFVVGLPALRLRGVNLAVVTLGVAAALDMTLQKVSFPDQWSNVRVARPFGIPGASDLSGNRYYFFFVAVVVVVVALGIFFLQRGRWGAGWRSVAFSERGTASSGTSVTTAKLSAFTVSAFVGGIAGGLMVGQVTTANYITFQTLNSLGLYVLAIAVGAHFIEMTLVGALLFVLIPELLKQFKVPLEWSSIAFALLGIQALTTNSNLGADIRRLIIRRKRRRGQGGAELTLSSLEPIGAPVPQAASNVLLVVEDLSVQFGAVAALSSVSVDVREGEILGLIGPNGAGKSTFIDALSGFLPHHTGSISIEGLALDRMAPNRIARAGLRRTFQQDRVPSTMTVGTYMSFVAGRGVDRAEVEEVATFFGCPPLATPLQLVDVGTRRLIEVAANVAAKPRLLLLDEPAAGLSHEEHLAFADRLRAVPERFGVTLLIVEHDLDLVRSVCANLVVLNFGQVLAVGATEAVMSDPAVLKAYMGESEMIS</sequence>
<dbReference type="PANTHER" id="PTHR45772:SF4">
    <property type="entry name" value="ABC TRANSPORTER ATP-BINDING PROTEIN"/>
    <property type="match status" value="1"/>
</dbReference>
<evidence type="ECO:0000256" key="6">
    <source>
        <dbReference type="ARBA" id="ARBA00022840"/>
    </source>
</evidence>
<dbReference type="EMBL" id="BAAAOF010000002">
    <property type="protein sequence ID" value="GAA1917712.1"/>
    <property type="molecule type" value="Genomic_DNA"/>
</dbReference>
<feature type="transmembrane region" description="Helical" evidence="10">
    <location>
        <begin position="272"/>
        <end position="300"/>
    </location>
</feature>
<reference evidence="12 13" key="1">
    <citation type="journal article" date="2019" name="Int. J. Syst. Evol. Microbiol.">
        <title>The Global Catalogue of Microorganisms (GCM) 10K type strain sequencing project: providing services to taxonomists for standard genome sequencing and annotation.</title>
        <authorList>
            <consortium name="The Broad Institute Genomics Platform"/>
            <consortium name="The Broad Institute Genome Sequencing Center for Infectious Disease"/>
            <person name="Wu L."/>
            <person name="Ma J."/>
        </authorList>
    </citation>
    <scope>NUCLEOTIDE SEQUENCE [LARGE SCALE GENOMIC DNA]</scope>
    <source>
        <strain evidence="12 13">JCM 14900</strain>
    </source>
</reference>
<dbReference type="Gene3D" id="3.40.50.300">
    <property type="entry name" value="P-loop containing nucleotide triphosphate hydrolases"/>
    <property type="match status" value="1"/>
</dbReference>
<evidence type="ECO:0000256" key="3">
    <source>
        <dbReference type="ARBA" id="ARBA00022475"/>
    </source>
</evidence>
<comment type="subcellular location">
    <subcellularLocation>
        <location evidence="1">Cell membrane</location>
        <topology evidence="1">Multi-pass membrane protein</topology>
    </subcellularLocation>
</comment>
<evidence type="ECO:0000256" key="5">
    <source>
        <dbReference type="ARBA" id="ARBA00022741"/>
    </source>
</evidence>
<feature type="transmembrane region" description="Helical" evidence="10">
    <location>
        <begin position="65"/>
        <end position="93"/>
    </location>
</feature>
<evidence type="ECO:0000256" key="7">
    <source>
        <dbReference type="ARBA" id="ARBA00022989"/>
    </source>
</evidence>
<dbReference type="PANTHER" id="PTHR45772">
    <property type="entry name" value="CONSERVED COMPONENT OF ABC TRANSPORTER FOR NATURAL AMINO ACIDS-RELATED"/>
    <property type="match status" value="1"/>
</dbReference>
<keyword evidence="2" id="KW-0813">Transport</keyword>
<dbReference type="SMART" id="SM00382">
    <property type="entry name" value="AAA"/>
    <property type="match status" value="1"/>
</dbReference>
<gene>
    <name evidence="12" type="ORF">GCM10009775_07740</name>
</gene>
<evidence type="ECO:0000256" key="2">
    <source>
        <dbReference type="ARBA" id="ARBA00022448"/>
    </source>
</evidence>
<dbReference type="InterPro" id="IPR003439">
    <property type="entry name" value="ABC_transporter-like_ATP-bd"/>
</dbReference>
<proteinExistence type="predicted"/>
<keyword evidence="5" id="KW-0547">Nucleotide-binding</keyword>